<dbReference type="AlphaFoldDB" id="A0A1F7KF95"/>
<protein>
    <submittedName>
        <fullName evidence="2">Uncharacterized protein</fullName>
    </submittedName>
</protein>
<evidence type="ECO:0000313" key="3">
    <source>
        <dbReference type="Proteomes" id="UP000178450"/>
    </source>
</evidence>
<gene>
    <name evidence="2" type="ORF">A2209_00805</name>
</gene>
<dbReference type="Proteomes" id="UP000178450">
    <property type="component" value="Unassembled WGS sequence"/>
</dbReference>
<keyword evidence="1" id="KW-1133">Transmembrane helix</keyword>
<dbReference type="EMBL" id="MGBG01000006">
    <property type="protein sequence ID" value="OGK66524.1"/>
    <property type="molecule type" value="Genomic_DNA"/>
</dbReference>
<keyword evidence="1" id="KW-0472">Membrane</keyword>
<evidence type="ECO:0000313" key="2">
    <source>
        <dbReference type="EMBL" id="OGK66524.1"/>
    </source>
</evidence>
<sequence length="73" mass="8275">MESYKNNVNTAKVKKTNVLRPLLLVALLPFLPLAFLLDLILFFVISYEGCLNCGFNDVIKKGVFCRLVIKTIK</sequence>
<proteinExistence type="predicted"/>
<keyword evidence="1" id="KW-0812">Transmembrane</keyword>
<comment type="caution">
    <text evidence="2">The sequence shown here is derived from an EMBL/GenBank/DDBJ whole genome shotgun (WGS) entry which is preliminary data.</text>
</comment>
<reference evidence="2 3" key="1">
    <citation type="journal article" date="2016" name="Nat. Commun.">
        <title>Thousands of microbial genomes shed light on interconnected biogeochemical processes in an aquifer system.</title>
        <authorList>
            <person name="Anantharaman K."/>
            <person name="Brown C.T."/>
            <person name="Hug L.A."/>
            <person name="Sharon I."/>
            <person name="Castelle C.J."/>
            <person name="Probst A.J."/>
            <person name="Thomas B.C."/>
            <person name="Singh A."/>
            <person name="Wilkins M.J."/>
            <person name="Karaoz U."/>
            <person name="Brodie E.L."/>
            <person name="Williams K.H."/>
            <person name="Hubbard S.S."/>
            <person name="Banfield J.F."/>
        </authorList>
    </citation>
    <scope>NUCLEOTIDE SEQUENCE [LARGE SCALE GENOMIC DNA]</scope>
</reference>
<feature type="transmembrane region" description="Helical" evidence="1">
    <location>
        <begin position="21"/>
        <end position="45"/>
    </location>
</feature>
<name>A0A1F7KF95_9BACT</name>
<accession>A0A1F7KF95</accession>
<organism evidence="2 3">
    <name type="scientific">Candidatus Roizmanbacteria bacterium RIFOXYA1_FULL_41_12</name>
    <dbReference type="NCBI Taxonomy" id="1802082"/>
    <lineage>
        <taxon>Bacteria</taxon>
        <taxon>Candidatus Roizmaniibacteriota</taxon>
    </lineage>
</organism>
<evidence type="ECO:0000256" key="1">
    <source>
        <dbReference type="SAM" id="Phobius"/>
    </source>
</evidence>